<dbReference type="InterPro" id="IPR001633">
    <property type="entry name" value="EAL_dom"/>
</dbReference>
<evidence type="ECO:0000259" key="5">
    <source>
        <dbReference type="PROSITE" id="PS50883"/>
    </source>
</evidence>
<dbReference type="Gene3D" id="3.30.450.20">
    <property type="entry name" value="PAS domain"/>
    <property type="match status" value="1"/>
</dbReference>
<evidence type="ECO:0000259" key="4">
    <source>
        <dbReference type="PROSITE" id="PS50113"/>
    </source>
</evidence>
<feature type="domain" description="PAC" evidence="4">
    <location>
        <begin position="200"/>
        <end position="252"/>
    </location>
</feature>
<dbReference type="SUPFAM" id="SSF141868">
    <property type="entry name" value="EAL domain-like"/>
    <property type="match status" value="1"/>
</dbReference>
<dbReference type="InterPro" id="IPR035919">
    <property type="entry name" value="EAL_sf"/>
</dbReference>
<dbReference type="NCBIfam" id="TIGR00229">
    <property type="entry name" value="sensory_box"/>
    <property type="match status" value="1"/>
</dbReference>
<evidence type="ECO:0000259" key="2">
    <source>
        <dbReference type="PROSITE" id="PS50110"/>
    </source>
</evidence>
<dbReference type="PROSITE" id="PS50113">
    <property type="entry name" value="PAC"/>
    <property type="match status" value="1"/>
</dbReference>
<dbReference type="SMART" id="SM00091">
    <property type="entry name" value="PAS"/>
    <property type="match status" value="1"/>
</dbReference>
<feature type="domain" description="Response regulatory" evidence="2">
    <location>
        <begin position="5"/>
        <end position="111"/>
    </location>
</feature>
<dbReference type="CDD" id="cd00130">
    <property type="entry name" value="PAS"/>
    <property type="match status" value="1"/>
</dbReference>
<dbReference type="RefSeq" id="WP_345723907.1">
    <property type="nucleotide sequence ID" value="NZ_BAABRU010000017.1"/>
</dbReference>
<dbReference type="Gene3D" id="3.20.20.450">
    <property type="entry name" value="EAL domain"/>
    <property type="match status" value="1"/>
</dbReference>
<evidence type="ECO:0000259" key="3">
    <source>
        <dbReference type="PROSITE" id="PS50112"/>
    </source>
</evidence>
<evidence type="ECO:0000313" key="7">
    <source>
        <dbReference type="EMBL" id="GAA5530310.1"/>
    </source>
</evidence>
<dbReference type="PANTHER" id="PTHR44757">
    <property type="entry name" value="DIGUANYLATE CYCLASE DGCP"/>
    <property type="match status" value="1"/>
</dbReference>
<accession>A0ABP9X4H5</accession>
<dbReference type="InterPro" id="IPR011006">
    <property type="entry name" value="CheY-like_superfamily"/>
</dbReference>
<dbReference type="NCBIfam" id="TIGR00254">
    <property type="entry name" value="GGDEF"/>
    <property type="match status" value="1"/>
</dbReference>
<dbReference type="InterPro" id="IPR000014">
    <property type="entry name" value="PAS"/>
</dbReference>
<dbReference type="PROSITE" id="PS50110">
    <property type="entry name" value="RESPONSE_REGULATORY"/>
    <property type="match status" value="1"/>
</dbReference>
<feature type="domain" description="PAS" evidence="3">
    <location>
        <begin position="123"/>
        <end position="195"/>
    </location>
</feature>
<dbReference type="Proteomes" id="UP001428290">
    <property type="component" value="Unassembled WGS sequence"/>
</dbReference>
<dbReference type="PROSITE" id="PS50887">
    <property type="entry name" value="GGDEF"/>
    <property type="match status" value="1"/>
</dbReference>
<dbReference type="CDD" id="cd01949">
    <property type="entry name" value="GGDEF"/>
    <property type="match status" value="1"/>
</dbReference>
<dbReference type="SUPFAM" id="SSF55785">
    <property type="entry name" value="PYP-like sensor domain (PAS domain)"/>
    <property type="match status" value="1"/>
</dbReference>
<gene>
    <name evidence="7" type="ORF">Hgul01_04128</name>
</gene>
<evidence type="ECO:0008006" key="9">
    <source>
        <dbReference type="Google" id="ProtNLM"/>
    </source>
</evidence>
<evidence type="ECO:0000313" key="8">
    <source>
        <dbReference type="Proteomes" id="UP001428290"/>
    </source>
</evidence>
<dbReference type="InterPro" id="IPR029787">
    <property type="entry name" value="Nucleotide_cyclase"/>
</dbReference>
<dbReference type="SUPFAM" id="SSF55073">
    <property type="entry name" value="Nucleotide cyclase"/>
    <property type="match status" value="1"/>
</dbReference>
<name>A0ABP9X4H5_9CHLR</name>
<dbReference type="PROSITE" id="PS50112">
    <property type="entry name" value="PAS"/>
    <property type="match status" value="1"/>
</dbReference>
<dbReference type="InterPro" id="IPR001789">
    <property type="entry name" value="Sig_transdc_resp-reg_receiver"/>
</dbReference>
<dbReference type="Pfam" id="PF00563">
    <property type="entry name" value="EAL"/>
    <property type="match status" value="1"/>
</dbReference>
<dbReference type="InterPro" id="IPR052155">
    <property type="entry name" value="Biofilm_reg_signaling"/>
</dbReference>
<dbReference type="InterPro" id="IPR000700">
    <property type="entry name" value="PAS-assoc_C"/>
</dbReference>
<proteinExistence type="predicted"/>
<dbReference type="PANTHER" id="PTHR44757:SF2">
    <property type="entry name" value="BIOFILM ARCHITECTURE MAINTENANCE PROTEIN MBAA"/>
    <property type="match status" value="1"/>
</dbReference>
<dbReference type="InterPro" id="IPR043128">
    <property type="entry name" value="Rev_trsase/Diguanyl_cyclase"/>
</dbReference>
<dbReference type="CDD" id="cd01948">
    <property type="entry name" value="EAL"/>
    <property type="match status" value="1"/>
</dbReference>
<sequence>MSNPRILILDHTPTSTQDLSTQLTAAGCSVMAHLNTWEAAAYLLGEQSVDLVLATLHFVPQINQQPCPVPVVYLSQTTEQATQMPNQPTAIDILTLPISTESLVLTLKTIIERSNLTQRLSRVEVWMQTMLANVSDGVVAIDQRGKIQWINPAAEHMTGWDYRSALQQDFNQVVVIRSSLNDQRIDVIESALRNEPVFALPFERYLHARDGHATSITEHVTPLLNNDGQNNGAIVILRDHTAQLQMEEALYYQSLHDSLTGLPNRRSFQLHLSRALEYQRHHHDYSFAIILLDIDEFKMVNDGLGYHIGDTMLTEIAQRLRRALYLPGDVVARFDGDEFAIFFDRLPDLPAAFNAAQRIRQLFEDPFMIENGQEIFCNVSIGLELITSEVPIETVMRNADLALYRAKHTGRGGIEIFDQTLYANFSTRLHNETALRLALQRQEFRLFAQPIIDFEHSHCTGFEILIRWAHPDGRLRSPGQFLDIAEETGLIIPLGWWMLEVAAEQLARWQADPMMQHMTLAINLSPRQLLHSQLLPTLKSIFERYQFPRQQLHLEITEGALLNTERAEPILNALRNFGLHLHIDDFGTGYSSLTYLHRFPLNTIKIDRSFIQAALEDQRSLAIVRTIINLAQTMQLATIAEGIETAEHIQVLRELGCQAGQGYFFSPPVPLEQAADFSLSLN</sequence>
<dbReference type="PROSITE" id="PS50883">
    <property type="entry name" value="EAL"/>
    <property type="match status" value="1"/>
</dbReference>
<dbReference type="Pfam" id="PF00990">
    <property type="entry name" value="GGDEF"/>
    <property type="match status" value="1"/>
</dbReference>
<dbReference type="SMART" id="SM00267">
    <property type="entry name" value="GGDEF"/>
    <property type="match status" value="1"/>
</dbReference>
<organism evidence="7 8">
    <name type="scientific">Herpetosiphon gulosus</name>
    <dbReference type="NCBI Taxonomy" id="1973496"/>
    <lineage>
        <taxon>Bacteria</taxon>
        <taxon>Bacillati</taxon>
        <taxon>Chloroflexota</taxon>
        <taxon>Chloroflexia</taxon>
        <taxon>Herpetosiphonales</taxon>
        <taxon>Herpetosiphonaceae</taxon>
        <taxon>Herpetosiphon</taxon>
    </lineage>
</organism>
<dbReference type="InterPro" id="IPR013767">
    <property type="entry name" value="PAS_fold"/>
</dbReference>
<dbReference type="SUPFAM" id="SSF52172">
    <property type="entry name" value="CheY-like"/>
    <property type="match status" value="1"/>
</dbReference>
<feature type="domain" description="GGDEF" evidence="6">
    <location>
        <begin position="285"/>
        <end position="419"/>
    </location>
</feature>
<dbReference type="Gene3D" id="3.40.50.2300">
    <property type="match status" value="1"/>
</dbReference>
<evidence type="ECO:0000259" key="6">
    <source>
        <dbReference type="PROSITE" id="PS50887"/>
    </source>
</evidence>
<feature type="domain" description="EAL" evidence="5">
    <location>
        <begin position="428"/>
        <end position="682"/>
    </location>
</feature>
<dbReference type="Pfam" id="PF00989">
    <property type="entry name" value="PAS"/>
    <property type="match status" value="1"/>
</dbReference>
<dbReference type="EMBL" id="BAABRU010000017">
    <property type="protein sequence ID" value="GAA5530310.1"/>
    <property type="molecule type" value="Genomic_DNA"/>
</dbReference>
<evidence type="ECO:0000256" key="1">
    <source>
        <dbReference type="PROSITE-ProRule" id="PRU00169"/>
    </source>
</evidence>
<dbReference type="InterPro" id="IPR000160">
    <property type="entry name" value="GGDEF_dom"/>
</dbReference>
<dbReference type="InterPro" id="IPR035965">
    <property type="entry name" value="PAS-like_dom_sf"/>
</dbReference>
<protein>
    <recommendedName>
        <fullName evidence="9">Diguanylate cyclase</fullName>
    </recommendedName>
</protein>
<reference evidence="7 8" key="1">
    <citation type="submission" date="2024-02" db="EMBL/GenBank/DDBJ databases">
        <title>Herpetosiphon gulosus NBRC 112829.</title>
        <authorList>
            <person name="Ichikawa N."/>
            <person name="Katano-Makiyama Y."/>
            <person name="Hidaka K."/>
        </authorList>
    </citation>
    <scope>NUCLEOTIDE SEQUENCE [LARGE SCALE GENOMIC DNA]</scope>
    <source>
        <strain evidence="7 8">NBRC 112829</strain>
    </source>
</reference>
<comment type="caution">
    <text evidence="1">Lacks conserved residue(s) required for the propagation of feature annotation.</text>
</comment>
<dbReference type="SMART" id="SM00052">
    <property type="entry name" value="EAL"/>
    <property type="match status" value="1"/>
</dbReference>
<keyword evidence="8" id="KW-1185">Reference proteome</keyword>
<comment type="caution">
    <text evidence="7">The sequence shown here is derived from an EMBL/GenBank/DDBJ whole genome shotgun (WGS) entry which is preliminary data.</text>
</comment>
<dbReference type="Gene3D" id="3.30.70.270">
    <property type="match status" value="1"/>
</dbReference>